<dbReference type="EMBL" id="AP005786">
    <property type="protein sequence ID" value="BAC80130.1"/>
    <property type="molecule type" value="Genomic_DNA"/>
</dbReference>
<dbReference type="EMBL" id="AP003736">
    <property type="protein sequence ID" value="BAD30118.1"/>
    <property type="molecule type" value="Genomic_DNA"/>
</dbReference>
<evidence type="ECO:0000313" key="3">
    <source>
        <dbReference type="EMBL" id="BAD30118.1"/>
    </source>
</evidence>
<dbReference type="AlphaFoldDB" id="Q7XHK6"/>
<accession>Q7XHK6</accession>
<reference evidence="4" key="3">
    <citation type="journal article" date="2005" name="Nature">
        <title>The map-based sequence of the rice genome.</title>
        <authorList>
            <consortium name="International rice genome sequencing project (IRGSP)"/>
            <person name="Matsumoto T."/>
            <person name="Wu J."/>
            <person name="Kanamori H."/>
            <person name="Katayose Y."/>
            <person name="Fujisawa M."/>
            <person name="Namiki N."/>
            <person name="Mizuno H."/>
            <person name="Yamamoto K."/>
            <person name="Antonio B.A."/>
            <person name="Baba T."/>
            <person name="Sakata K."/>
            <person name="Nagamura Y."/>
            <person name="Aoki H."/>
            <person name="Arikawa K."/>
            <person name="Arita K."/>
            <person name="Bito T."/>
            <person name="Chiden Y."/>
            <person name="Fujitsuka N."/>
            <person name="Fukunaka R."/>
            <person name="Hamada M."/>
            <person name="Harada C."/>
            <person name="Hayashi A."/>
            <person name="Hijishita S."/>
            <person name="Honda M."/>
            <person name="Hosokawa S."/>
            <person name="Ichikawa Y."/>
            <person name="Idonuma A."/>
            <person name="Iijima M."/>
            <person name="Ikeda M."/>
            <person name="Ikeno M."/>
            <person name="Ito K."/>
            <person name="Ito S."/>
            <person name="Ito T."/>
            <person name="Ito Y."/>
            <person name="Ito Y."/>
            <person name="Iwabuchi A."/>
            <person name="Kamiya K."/>
            <person name="Karasawa W."/>
            <person name="Kurita K."/>
            <person name="Katagiri S."/>
            <person name="Kikuta A."/>
            <person name="Kobayashi H."/>
            <person name="Kobayashi N."/>
            <person name="Machita K."/>
            <person name="Maehara T."/>
            <person name="Masukawa M."/>
            <person name="Mizubayashi T."/>
            <person name="Mukai Y."/>
            <person name="Nagasaki H."/>
            <person name="Nagata Y."/>
            <person name="Naito S."/>
            <person name="Nakashima M."/>
            <person name="Nakama Y."/>
            <person name="Nakamichi Y."/>
            <person name="Nakamura M."/>
            <person name="Meguro A."/>
            <person name="Negishi M."/>
            <person name="Ohta I."/>
            <person name="Ohta T."/>
            <person name="Okamoto M."/>
            <person name="Ono N."/>
            <person name="Saji S."/>
            <person name="Sakaguchi M."/>
            <person name="Sakai K."/>
            <person name="Shibata M."/>
            <person name="Shimokawa T."/>
            <person name="Song J."/>
            <person name="Takazaki Y."/>
            <person name="Terasawa K."/>
            <person name="Tsugane M."/>
            <person name="Tsuji K."/>
            <person name="Ueda S."/>
            <person name="Waki K."/>
            <person name="Yamagata H."/>
            <person name="Yamamoto M."/>
            <person name="Yamamoto S."/>
            <person name="Yamane H."/>
            <person name="Yoshiki S."/>
            <person name="Yoshihara R."/>
            <person name="Yukawa K."/>
            <person name="Zhong H."/>
            <person name="Yano M."/>
            <person name="Yuan Q."/>
            <person name="Ouyang S."/>
            <person name="Liu J."/>
            <person name="Jones K.M."/>
            <person name="Gansberger K."/>
            <person name="Moffat K."/>
            <person name="Hill J."/>
            <person name="Bera J."/>
            <person name="Fadrosh D."/>
            <person name="Jin S."/>
            <person name="Johri S."/>
            <person name="Kim M."/>
            <person name="Overton L."/>
            <person name="Reardon M."/>
            <person name="Tsitrin T."/>
            <person name="Vuong H."/>
            <person name="Weaver B."/>
            <person name="Ciecko A."/>
            <person name="Tallon L."/>
            <person name="Jackson J."/>
            <person name="Pai G."/>
            <person name="Aken S.V."/>
            <person name="Utterback T."/>
            <person name="Reidmuller S."/>
            <person name="Feldblyum T."/>
            <person name="Hsiao J."/>
            <person name="Zismann V."/>
            <person name="Iobst S."/>
            <person name="de Vazeille A.R."/>
            <person name="Buell C.R."/>
            <person name="Ying K."/>
            <person name="Li Y."/>
            <person name="Lu T."/>
            <person name="Huang Y."/>
            <person name="Zhao Q."/>
            <person name="Feng Q."/>
            <person name="Zhang L."/>
            <person name="Zhu J."/>
            <person name="Weng Q."/>
            <person name="Mu J."/>
            <person name="Lu Y."/>
            <person name="Fan D."/>
            <person name="Liu Y."/>
            <person name="Guan J."/>
            <person name="Zhang Y."/>
            <person name="Yu S."/>
            <person name="Liu X."/>
            <person name="Zhang Y."/>
            <person name="Hong G."/>
            <person name="Han B."/>
            <person name="Choisne N."/>
            <person name="Demange N."/>
            <person name="Orjeda G."/>
            <person name="Samain S."/>
            <person name="Cattolico L."/>
            <person name="Pelletier E."/>
            <person name="Couloux A."/>
            <person name="Segurens B."/>
            <person name="Wincker P."/>
            <person name="D'Hont A."/>
            <person name="Scarpelli C."/>
            <person name="Weissenbach J."/>
            <person name="Salanoubat M."/>
            <person name="Quetier F."/>
            <person name="Yu Y."/>
            <person name="Kim H.R."/>
            <person name="Rambo T."/>
            <person name="Currie J."/>
            <person name="Collura K."/>
            <person name="Luo M."/>
            <person name="Yang T."/>
            <person name="Ammiraju J.S.S."/>
            <person name="Engler F."/>
            <person name="Soderlund C."/>
            <person name="Wing R.A."/>
            <person name="Palmer L.E."/>
            <person name="de la Bastide M."/>
            <person name="Spiegel L."/>
            <person name="Nascimento L."/>
            <person name="Zutavern T."/>
            <person name="O'Shaughnessy A."/>
            <person name="Dike S."/>
            <person name="Dedhia N."/>
            <person name="Preston R."/>
            <person name="Balija V."/>
            <person name="McCombie W.R."/>
            <person name="Chow T."/>
            <person name="Chen H."/>
            <person name="Chung M."/>
            <person name="Chen C."/>
            <person name="Shaw J."/>
            <person name="Wu H."/>
            <person name="Hsiao K."/>
            <person name="Chao Y."/>
            <person name="Chu M."/>
            <person name="Cheng C."/>
            <person name="Hour A."/>
            <person name="Lee P."/>
            <person name="Lin S."/>
            <person name="Lin Y."/>
            <person name="Liou J."/>
            <person name="Liu S."/>
            <person name="Hsing Y."/>
            <person name="Raghuvanshi S."/>
            <person name="Mohanty A."/>
            <person name="Bharti A.K."/>
            <person name="Gaur A."/>
            <person name="Gupta V."/>
            <person name="Kumar D."/>
            <person name="Ravi V."/>
            <person name="Vij S."/>
            <person name="Kapur A."/>
            <person name="Khurana P."/>
            <person name="Khurana P."/>
            <person name="Khurana J.P."/>
            <person name="Tyagi A.K."/>
            <person name="Gaikwad K."/>
            <person name="Singh A."/>
            <person name="Dalal V."/>
            <person name="Srivastava S."/>
            <person name="Dixit A."/>
            <person name="Pal A.K."/>
            <person name="Ghazi I.A."/>
            <person name="Yadav M."/>
            <person name="Pandit A."/>
            <person name="Bhargava A."/>
            <person name="Sureshbabu K."/>
            <person name="Batra K."/>
            <person name="Sharma T.R."/>
            <person name="Mohapatra T."/>
            <person name="Singh N.K."/>
            <person name="Messing J."/>
            <person name="Nelson A.B."/>
            <person name="Fuks G."/>
            <person name="Kavchok S."/>
            <person name="Keizer G."/>
            <person name="Linton E."/>
            <person name="Llaca V."/>
            <person name="Song R."/>
            <person name="Tanyolac B."/>
            <person name="Young S."/>
            <person name="Ho-Il K."/>
            <person name="Hahn J.H."/>
            <person name="Sangsakoo G."/>
            <person name="Vanavichit A."/>
            <person name="de Mattos Luiz.A.T."/>
            <person name="Zimmer P.D."/>
            <person name="Malone G."/>
            <person name="Dellagostin O."/>
            <person name="de Oliveira A.C."/>
            <person name="Bevan M."/>
            <person name="Bancroft I."/>
            <person name="Minx P."/>
            <person name="Cordum H."/>
            <person name="Wilson R."/>
            <person name="Cheng Z."/>
            <person name="Jin W."/>
            <person name="Jiang J."/>
            <person name="Leong S.A."/>
            <person name="Iwama H."/>
            <person name="Gojobori T."/>
            <person name="Itoh T."/>
            <person name="Niimura Y."/>
            <person name="Fujii Y."/>
            <person name="Habara T."/>
            <person name="Sakai H."/>
            <person name="Sato Y."/>
            <person name="Wilson G."/>
            <person name="Kumar K."/>
            <person name="McCouch S."/>
            <person name="Juretic N."/>
            <person name="Hoen D."/>
            <person name="Wright S."/>
            <person name="Bruskiewich R."/>
            <person name="Bureau T."/>
            <person name="Miyao A."/>
            <person name="Hirochika H."/>
            <person name="Nishikawa T."/>
            <person name="Kadowaki K."/>
            <person name="Sugiura M."/>
            <person name="Burr B."/>
            <person name="Sasaki T."/>
        </authorList>
    </citation>
    <scope>NUCLEOTIDE SEQUENCE [LARGE SCALE GENOMIC DNA]</scope>
    <source>
        <strain evidence="4">cv. Nipponbare</strain>
    </source>
</reference>
<feature type="region of interest" description="Disordered" evidence="1">
    <location>
        <begin position="71"/>
        <end position="106"/>
    </location>
</feature>
<evidence type="ECO:0000313" key="4">
    <source>
        <dbReference type="Proteomes" id="UP000000763"/>
    </source>
</evidence>
<evidence type="ECO:0000256" key="1">
    <source>
        <dbReference type="SAM" id="MobiDB-lite"/>
    </source>
</evidence>
<reference evidence="4" key="4">
    <citation type="journal article" date="2008" name="Nucleic Acids Res.">
        <title>The rice annotation project database (RAP-DB): 2008 update.</title>
        <authorList>
            <consortium name="The rice annotation project (RAP)"/>
        </authorList>
    </citation>
    <scope>GENOME REANNOTATION</scope>
    <source>
        <strain evidence="4">cv. Nipponbare</strain>
    </source>
</reference>
<feature type="compositionally biased region" description="Gly residues" evidence="1">
    <location>
        <begin position="74"/>
        <end position="86"/>
    </location>
</feature>
<proteinExistence type="predicted"/>
<gene>
    <name evidence="2" type="primary">P0458H05.123</name>
    <name evidence="3" type="synonym">OJ1008_E09.106</name>
</gene>
<dbReference type="Proteomes" id="UP000000763">
    <property type="component" value="Chromosome 7"/>
</dbReference>
<evidence type="ECO:0000313" key="2">
    <source>
        <dbReference type="EMBL" id="BAC80130.1"/>
    </source>
</evidence>
<organism evidence="2 4">
    <name type="scientific">Oryza sativa subsp. japonica</name>
    <name type="common">Rice</name>
    <dbReference type="NCBI Taxonomy" id="39947"/>
    <lineage>
        <taxon>Eukaryota</taxon>
        <taxon>Viridiplantae</taxon>
        <taxon>Streptophyta</taxon>
        <taxon>Embryophyta</taxon>
        <taxon>Tracheophyta</taxon>
        <taxon>Spermatophyta</taxon>
        <taxon>Magnoliopsida</taxon>
        <taxon>Liliopsida</taxon>
        <taxon>Poales</taxon>
        <taxon>Poaceae</taxon>
        <taxon>BOP clade</taxon>
        <taxon>Oryzoideae</taxon>
        <taxon>Oryzeae</taxon>
        <taxon>Oryzinae</taxon>
        <taxon>Oryza</taxon>
        <taxon>Oryza sativa</taxon>
    </lineage>
</organism>
<name>Q7XHK6_ORYSJ</name>
<reference evidence="2" key="2">
    <citation type="submission" date="2002-09" db="EMBL/GenBank/DDBJ databases">
        <title>Oryza sativa nipponbare(GA3) genomic DNA, chromosome 7, PAC clone:P0458H05.</title>
        <authorList>
            <person name="Sasaki T."/>
            <person name="Matsumoto T."/>
            <person name="Katayose Y."/>
        </authorList>
    </citation>
    <scope>NUCLEOTIDE SEQUENCE</scope>
</reference>
<reference evidence="3" key="1">
    <citation type="submission" date="2001-06" db="EMBL/GenBank/DDBJ databases">
        <title>Oryza sativa nipponbare(GA3) genomic DNA, chromosome 7, BAC clone:OJ1008_E09.</title>
        <authorList>
            <person name="Sasaki T."/>
            <person name="Matsumoto T."/>
            <person name="Yamamoto K."/>
        </authorList>
    </citation>
    <scope>NUCLEOTIDE SEQUENCE</scope>
</reference>
<protein>
    <submittedName>
        <fullName evidence="2">Uncharacterized protein</fullName>
    </submittedName>
</protein>
<sequence>MTETASAAIARPAVYVVLAPGHREMNTSAGQEGAPLWDFSEGAIKARVIELVVVEPARSGKAAENEVGCTSAIGEGGRTDGGGGGTSAPELGFGRGRRHVWRGGDLGGERRHSWWERRHGGGMGRGGVVE</sequence>